<comment type="subcellular location">
    <subcellularLocation>
        <location evidence="1">Secreted</location>
    </subcellularLocation>
</comment>
<feature type="domain" description="SRCR" evidence="8">
    <location>
        <begin position="524"/>
        <end position="624"/>
    </location>
</feature>
<name>A0A3B5RAU8_XIPMA</name>
<reference evidence="9" key="3">
    <citation type="submission" date="2025-08" db="UniProtKB">
        <authorList>
            <consortium name="Ensembl"/>
        </authorList>
    </citation>
    <scope>IDENTIFICATION</scope>
    <source>
        <strain evidence="9">JP 163 A</strain>
    </source>
</reference>
<evidence type="ECO:0000313" key="9">
    <source>
        <dbReference type="Ensembl" id="ENSXMAP00000040030.1"/>
    </source>
</evidence>
<evidence type="ECO:0000313" key="10">
    <source>
        <dbReference type="Proteomes" id="UP000002852"/>
    </source>
</evidence>
<keyword evidence="10" id="KW-1185">Reference proteome</keyword>
<feature type="disulfide bond" evidence="7">
    <location>
        <begin position="562"/>
        <end position="623"/>
    </location>
</feature>
<evidence type="ECO:0000256" key="1">
    <source>
        <dbReference type="ARBA" id="ARBA00004613"/>
    </source>
</evidence>
<keyword evidence="5 7" id="KW-1015">Disulfide bond</keyword>
<feature type="disulfide bond" evidence="7">
    <location>
        <begin position="756"/>
        <end position="817"/>
    </location>
</feature>
<feature type="disulfide bond" evidence="7">
    <location>
        <begin position="302"/>
        <end position="312"/>
    </location>
</feature>
<feature type="disulfide bond" evidence="7">
    <location>
        <begin position="786"/>
        <end position="796"/>
    </location>
</feature>
<dbReference type="GO" id="GO:0005886">
    <property type="term" value="C:plasma membrane"/>
    <property type="evidence" value="ECO:0007669"/>
    <property type="project" value="TreeGrafter"/>
</dbReference>
<feature type="disulfide bond" evidence="7">
    <location>
        <begin position="549"/>
        <end position="613"/>
    </location>
</feature>
<feature type="disulfide bond" evidence="7">
    <location>
        <begin position="92"/>
        <end position="102"/>
    </location>
</feature>
<dbReference type="PANTHER" id="PTHR48071">
    <property type="entry name" value="SRCR DOMAIN-CONTAINING PROTEIN"/>
    <property type="match status" value="1"/>
</dbReference>
<keyword evidence="6" id="KW-0325">Glycoprotein</keyword>
<evidence type="ECO:0000259" key="8">
    <source>
        <dbReference type="PROSITE" id="PS50287"/>
    </source>
</evidence>
<feature type="disulfide bond" evidence="7">
    <location>
        <begin position="158"/>
        <end position="222"/>
    </location>
</feature>
<feature type="domain" description="SRCR" evidence="8">
    <location>
        <begin position="133"/>
        <end position="233"/>
    </location>
</feature>
<keyword evidence="4" id="KW-0677">Repeat</keyword>
<dbReference type="GO" id="GO:0005615">
    <property type="term" value="C:extracellular space"/>
    <property type="evidence" value="ECO:0007669"/>
    <property type="project" value="TreeGrafter"/>
</dbReference>
<dbReference type="SMART" id="SM00202">
    <property type="entry name" value="SR"/>
    <property type="match status" value="7"/>
</dbReference>
<dbReference type="Pfam" id="PF00530">
    <property type="entry name" value="SRCR"/>
    <property type="match status" value="8"/>
</dbReference>
<dbReference type="GO" id="GO:0031638">
    <property type="term" value="P:zymogen activation"/>
    <property type="evidence" value="ECO:0007669"/>
    <property type="project" value="TreeGrafter"/>
</dbReference>
<dbReference type="InterPro" id="IPR036772">
    <property type="entry name" value="SRCR-like_dom_sf"/>
</dbReference>
<evidence type="ECO:0000256" key="2">
    <source>
        <dbReference type="ARBA" id="ARBA00022525"/>
    </source>
</evidence>
<dbReference type="PRINTS" id="PR00258">
    <property type="entry name" value="SPERACTRCPTR"/>
</dbReference>
<dbReference type="GeneTree" id="ENSGT00940000163299"/>
<dbReference type="PROSITE" id="PS50287">
    <property type="entry name" value="SRCR_2"/>
    <property type="match status" value="8"/>
</dbReference>
<dbReference type="InParanoid" id="A0A3B5RAU8"/>
<feature type="disulfide bond" evidence="7">
    <location>
        <begin position="701"/>
        <end position="711"/>
    </location>
</feature>
<reference evidence="9" key="4">
    <citation type="submission" date="2025-09" db="UniProtKB">
        <authorList>
            <consortium name="Ensembl"/>
        </authorList>
    </citation>
    <scope>IDENTIFICATION</scope>
    <source>
        <strain evidence="9">JP 163 A</strain>
    </source>
</reference>
<feature type="disulfide bond" evidence="7">
    <location>
        <begin position="49"/>
        <end position="113"/>
    </location>
</feature>
<feature type="domain" description="SRCR" evidence="8">
    <location>
        <begin position="234"/>
        <end position="334"/>
    </location>
</feature>
<feature type="disulfide bond" evidence="7">
    <location>
        <begin position="272"/>
        <end position="333"/>
    </location>
</feature>
<evidence type="ECO:0000256" key="5">
    <source>
        <dbReference type="ARBA" id="ARBA00023157"/>
    </source>
</evidence>
<evidence type="ECO:0000256" key="7">
    <source>
        <dbReference type="PROSITE-ProRule" id="PRU00196"/>
    </source>
</evidence>
<feature type="domain" description="SRCR" evidence="8">
    <location>
        <begin position="428"/>
        <end position="507"/>
    </location>
</feature>
<proteinExistence type="predicted"/>
<feature type="domain" description="SRCR" evidence="8">
    <location>
        <begin position="632"/>
        <end position="711"/>
    </location>
</feature>
<feature type="disulfide bond" evidence="7">
    <location>
        <begin position="201"/>
        <end position="211"/>
    </location>
</feature>
<feature type="disulfide bond" evidence="7">
    <location>
        <begin position="62"/>
        <end position="123"/>
    </location>
</feature>
<evidence type="ECO:0000256" key="3">
    <source>
        <dbReference type="ARBA" id="ARBA00022729"/>
    </source>
</evidence>
<dbReference type="InterPro" id="IPR001190">
    <property type="entry name" value="SRCR"/>
</dbReference>
<dbReference type="PANTHER" id="PTHR48071:SF15">
    <property type="entry name" value="SRCR DOMAIN-CONTAINING PROTEIN"/>
    <property type="match status" value="1"/>
</dbReference>
<feature type="disulfide bond" evidence="7">
    <location>
        <begin position="259"/>
        <end position="323"/>
    </location>
</feature>
<dbReference type="Proteomes" id="UP000002852">
    <property type="component" value="Unassembled WGS sequence"/>
</dbReference>
<dbReference type="Gene3D" id="3.10.250.10">
    <property type="entry name" value="SRCR-like domain"/>
    <property type="match status" value="8"/>
</dbReference>
<dbReference type="FunFam" id="3.10.250.10:FF:000004">
    <property type="entry name" value="Scavenger receptor cysteine-rich type 1 protein M130"/>
    <property type="match status" value="5"/>
</dbReference>
<feature type="domain" description="SRCR" evidence="8">
    <location>
        <begin position="718"/>
        <end position="818"/>
    </location>
</feature>
<dbReference type="Ensembl" id="ENSXMAT00000028596.1">
    <property type="protein sequence ID" value="ENSXMAP00000040030.1"/>
    <property type="gene ID" value="ENSXMAG00000028898.1"/>
</dbReference>
<dbReference type="GO" id="GO:0004252">
    <property type="term" value="F:serine-type endopeptidase activity"/>
    <property type="evidence" value="ECO:0007669"/>
    <property type="project" value="TreeGrafter"/>
</dbReference>
<organism evidence="9 10">
    <name type="scientific">Xiphophorus maculatus</name>
    <name type="common">Southern platyfish</name>
    <name type="synonym">Platypoecilus maculatus</name>
    <dbReference type="NCBI Taxonomy" id="8083"/>
    <lineage>
        <taxon>Eukaryota</taxon>
        <taxon>Metazoa</taxon>
        <taxon>Chordata</taxon>
        <taxon>Craniata</taxon>
        <taxon>Vertebrata</taxon>
        <taxon>Euteleostomi</taxon>
        <taxon>Actinopterygii</taxon>
        <taxon>Neopterygii</taxon>
        <taxon>Teleostei</taxon>
        <taxon>Neoteleostei</taxon>
        <taxon>Acanthomorphata</taxon>
        <taxon>Ovalentaria</taxon>
        <taxon>Atherinomorphae</taxon>
        <taxon>Cyprinodontiformes</taxon>
        <taxon>Poeciliidae</taxon>
        <taxon>Poeciliinae</taxon>
        <taxon>Xiphophorus</taxon>
    </lineage>
</organism>
<reference evidence="10" key="2">
    <citation type="journal article" date="2013" name="Nat. Genet.">
        <title>The genome of the platyfish, Xiphophorus maculatus, provides insights into evolutionary adaptation and several complex traits.</title>
        <authorList>
            <person name="Schartl M."/>
            <person name="Walter R.B."/>
            <person name="Shen Y."/>
            <person name="Garcia T."/>
            <person name="Catchen J."/>
            <person name="Amores A."/>
            <person name="Braasch I."/>
            <person name="Chalopin D."/>
            <person name="Volff J.N."/>
            <person name="Lesch K.P."/>
            <person name="Bisazza A."/>
            <person name="Minx P."/>
            <person name="Hillier L."/>
            <person name="Wilson R.K."/>
            <person name="Fuerstenberg S."/>
            <person name="Boore J."/>
            <person name="Searle S."/>
            <person name="Postlethwait J.H."/>
            <person name="Warren W.C."/>
        </authorList>
    </citation>
    <scope>NUCLEOTIDE SEQUENCE [LARGE SCALE GENOMIC DNA]</scope>
    <source>
        <strain evidence="10">JP 163 A</strain>
    </source>
</reference>
<keyword evidence="3" id="KW-0732">Signal</keyword>
<evidence type="ECO:0000256" key="4">
    <source>
        <dbReference type="ARBA" id="ARBA00022737"/>
    </source>
</evidence>
<feature type="domain" description="SRCR" evidence="8">
    <location>
        <begin position="24"/>
        <end position="124"/>
    </location>
</feature>
<feature type="disulfide bond" evidence="7">
    <location>
        <begin position="592"/>
        <end position="602"/>
    </location>
</feature>
<dbReference type="SUPFAM" id="SSF56487">
    <property type="entry name" value="SRCR-like"/>
    <property type="match status" value="8"/>
</dbReference>
<sequence length="915" mass="97449">LYSSSWSLQTAPLNFFLSASTDSVRLVQGTNRCSGRLEVRTNQSWSSVCEKDFDLQDAEVVCREISCGPPSVHQGALYGEAEAPVGSREFLCEGSESALLNCSSRKSSGRNSCSPGQAVGLTCSGRGGSADLLLVVQGTNRCSGRLEVKTNQSWSSVCEKDFDLQDAEVVCREISCGPPSVHQGALYGEAEAPVGSREFLCEGSESALLNCSSRKSSGRNSCSPGQAVGLTYNIRLVQGTDRCSGRLEVKTDQSWSSVCEKDFDLQDAEVVCREIGCGPPSVHQGALYGEAEAPVGSREFLCEGSESALLNCSSRKSSGRNSCSPGQAVGLTCSGRGGSASRCAGRLEMLQQEEWRPVDDAEVVCREIGCGHPSVHQGALYGEAEAPVGSREFLCEGSESALLNCSSRKSSGRNSCSPGQAVGLTYNFRLVGEASRCAGRLEMLHQEEWRPVDVWYSYWDMNLAAAVCAGLDCGSAVSARKSEEASERPVWNIRSDCFQSGSALKNCLPDDRNSDQSHEIIYSVRLVPGTNRCSGRLEVKTNQSWSSVCEKDFDLQDAEVVCREIGCGAPSVHQGALYGEAEAPVGSREFLCEGSESALLKCSSRKSSGRNSCSPGQAVGLTCSGRGGSADLLLVGEASRCAGRLEMLHQEEWRPVDALYSYWTMNSVAVVCAGLNCGSAVSARNSKEASVRPVWGIWSDCFQSGSALKNCLPFDDNIRLVQGTNRCSGRLEVKTDQSWSSVCEKDFDLQDAEVVCREIGCGPPSVHHGALYGEAEAPVGSREFLCEGSESALLKCSSRKSSGRNSFSPGQAVGLTCSGRGGSADLLLFTASLPSLMNSLSLLRSRQLQVAVGLTCSGRGGSADLLLFTASLPSLMNSLSLLRSRQLQVGGRGQPMCRETGDVTSRRVETSGCYG</sequence>
<dbReference type="AlphaFoldDB" id="A0A3B5RAU8"/>
<evidence type="ECO:0000256" key="6">
    <source>
        <dbReference type="ARBA" id="ARBA00023180"/>
    </source>
</evidence>
<keyword evidence="2" id="KW-0964">Secreted</keyword>
<comment type="caution">
    <text evidence="7">Lacks conserved residue(s) required for the propagation of feature annotation.</text>
</comment>
<reference evidence="10" key="1">
    <citation type="submission" date="2012-01" db="EMBL/GenBank/DDBJ databases">
        <authorList>
            <person name="Walter R."/>
            <person name="Schartl M."/>
            <person name="Warren W."/>
        </authorList>
    </citation>
    <scope>NUCLEOTIDE SEQUENCE [LARGE SCALE GENOMIC DNA]</scope>
    <source>
        <strain evidence="10">JP 163 A</strain>
    </source>
</reference>
<accession>A0A3B5RAU8</accession>
<protein>
    <recommendedName>
        <fullName evidence="8">SRCR domain-containing protein</fullName>
    </recommendedName>
</protein>
<dbReference type="OMA" id="ECAASHY"/>
<feature type="domain" description="SRCR" evidence="8">
    <location>
        <begin position="329"/>
        <end position="427"/>
    </location>
</feature>
<feature type="disulfide bond" evidence="7">
    <location>
        <begin position="395"/>
        <end position="405"/>
    </location>
</feature>
<feature type="disulfide bond" evidence="7">
    <location>
        <begin position="497"/>
        <end position="507"/>
    </location>
</feature>